<reference evidence="2 3" key="1">
    <citation type="submission" date="2023-11" db="EMBL/GenBank/DDBJ databases">
        <authorList>
            <person name="Hedman E."/>
            <person name="Englund M."/>
            <person name="Stromberg M."/>
            <person name="Nyberg Akerstrom W."/>
            <person name="Nylinder S."/>
            <person name="Jareborg N."/>
            <person name="Kallberg Y."/>
            <person name="Kronander E."/>
        </authorList>
    </citation>
    <scope>NUCLEOTIDE SEQUENCE [LARGE SCALE GENOMIC DNA]</scope>
</reference>
<organism evidence="2 3">
    <name type="scientific">Parnassius mnemosyne</name>
    <name type="common">clouded apollo</name>
    <dbReference type="NCBI Taxonomy" id="213953"/>
    <lineage>
        <taxon>Eukaryota</taxon>
        <taxon>Metazoa</taxon>
        <taxon>Ecdysozoa</taxon>
        <taxon>Arthropoda</taxon>
        <taxon>Hexapoda</taxon>
        <taxon>Insecta</taxon>
        <taxon>Pterygota</taxon>
        <taxon>Neoptera</taxon>
        <taxon>Endopterygota</taxon>
        <taxon>Lepidoptera</taxon>
        <taxon>Glossata</taxon>
        <taxon>Ditrysia</taxon>
        <taxon>Papilionoidea</taxon>
        <taxon>Papilionidae</taxon>
        <taxon>Parnassiinae</taxon>
        <taxon>Parnassini</taxon>
        <taxon>Parnassius</taxon>
        <taxon>Driopa</taxon>
    </lineage>
</organism>
<feature type="signal peptide" evidence="1">
    <location>
        <begin position="1"/>
        <end position="17"/>
    </location>
</feature>
<dbReference type="Proteomes" id="UP001314205">
    <property type="component" value="Unassembled WGS sequence"/>
</dbReference>
<sequence>MLWIFYAFLFIVKSVTSEKEIFNSNGWRPITRERVLSGFDDSIIPNLNFKQEYHQNTNNFGLEKYNLEDQENFRNLFEPGSVTFSGAIAKNKFGQGVNRDDHTKNNNFKIISTTERHRTSKDISSKAFYNVVNDVISIQNKTRPNSMDAVTQQGDIYKAKLDSNKYEVNEDNEDEEFLKGDGSNFNVNKDLDNLYYTVNKTFPVDRDNNKNYFTSKLLNILSNYNIRVNDVLPNYELSRETTRRSPPKQEFLLLPIPIRYSSRYNNLNHVTVDPLLAVFLSNYGYYIPGQYGLHNNYQNLYGYLASNNIHNNKPFGSYKIFADTDSSN</sequence>
<dbReference type="AlphaFoldDB" id="A0AAV1KD69"/>
<dbReference type="EMBL" id="CAVLGL010000002">
    <property type="protein sequence ID" value="CAK1579782.1"/>
    <property type="molecule type" value="Genomic_DNA"/>
</dbReference>
<evidence type="ECO:0000313" key="2">
    <source>
        <dbReference type="EMBL" id="CAK1579782.1"/>
    </source>
</evidence>
<comment type="caution">
    <text evidence="2">The sequence shown here is derived from an EMBL/GenBank/DDBJ whole genome shotgun (WGS) entry which is preliminary data.</text>
</comment>
<feature type="chain" id="PRO_5043505649" evidence="1">
    <location>
        <begin position="18"/>
        <end position="328"/>
    </location>
</feature>
<proteinExistence type="predicted"/>
<evidence type="ECO:0000313" key="3">
    <source>
        <dbReference type="Proteomes" id="UP001314205"/>
    </source>
</evidence>
<keyword evidence="3" id="KW-1185">Reference proteome</keyword>
<evidence type="ECO:0000256" key="1">
    <source>
        <dbReference type="SAM" id="SignalP"/>
    </source>
</evidence>
<protein>
    <submittedName>
        <fullName evidence="2">Uncharacterized protein</fullName>
    </submittedName>
</protein>
<keyword evidence="1" id="KW-0732">Signal</keyword>
<name>A0AAV1KD69_9NEOP</name>
<gene>
    <name evidence="2" type="ORF">PARMNEM_LOCUS1677</name>
</gene>
<accession>A0AAV1KD69</accession>